<feature type="region of interest" description="Disordered" evidence="1">
    <location>
        <begin position="71"/>
        <end position="108"/>
    </location>
</feature>
<evidence type="ECO:0000313" key="3">
    <source>
        <dbReference type="Proteomes" id="UP000717328"/>
    </source>
</evidence>
<feature type="region of interest" description="Disordered" evidence="1">
    <location>
        <begin position="1"/>
        <end position="26"/>
    </location>
</feature>
<sequence length="108" mass="11902">MDRLESLVSEKNISTRGKGKGKQRKNFLDKNAALDLAALIAGSQEEKSRVRAEKHHQIQKETKALLAAQRAKAKKDKSKRRKQPALILGEEATTSPAPARARKSVAFA</sequence>
<dbReference type="Proteomes" id="UP000717328">
    <property type="component" value="Unassembled WGS sequence"/>
</dbReference>
<keyword evidence="3" id="KW-1185">Reference proteome</keyword>
<evidence type="ECO:0000256" key="1">
    <source>
        <dbReference type="SAM" id="MobiDB-lite"/>
    </source>
</evidence>
<gene>
    <name evidence="2" type="ORF">H0H81_008621</name>
</gene>
<dbReference type="AlphaFoldDB" id="A0A9P7FVY5"/>
<name>A0A9P7FVY5_9AGAR</name>
<accession>A0A9P7FVY5</accession>
<evidence type="ECO:0000313" key="2">
    <source>
        <dbReference type="EMBL" id="KAG5636265.1"/>
    </source>
</evidence>
<dbReference type="EMBL" id="JABCKI010005955">
    <property type="protein sequence ID" value="KAG5636265.1"/>
    <property type="molecule type" value="Genomic_DNA"/>
</dbReference>
<reference evidence="2" key="2">
    <citation type="submission" date="2021-10" db="EMBL/GenBank/DDBJ databases">
        <title>Phylogenomics reveals ancestral predisposition of the termite-cultivated fungus Termitomyces towards a domesticated lifestyle.</title>
        <authorList>
            <person name="Auxier B."/>
            <person name="Grum-Grzhimaylo A."/>
            <person name="Cardenas M.E."/>
            <person name="Lodge J.D."/>
            <person name="Laessoe T."/>
            <person name="Pedersen O."/>
            <person name="Smith M.E."/>
            <person name="Kuyper T.W."/>
            <person name="Franco-Molano E.A."/>
            <person name="Baroni T.J."/>
            <person name="Aanen D.K."/>
        </authorList>
    </citation>
    <scope>NUCLEOTIDE SEQUENCE</scope>
    <source>
        <strain evidence="2">D49</strain>
    </source>
</reference>
<organism evidence="2 3">
    <name type="scientific">Sphagnurus paluster</name>
    <dbReference type="NCBI Taxonomy" id="117069"/>
    <lineage>
        <taxon>Eukaryota</taxon>
        <taxon>Fungi</taxon>
        <taxon>Dikarya</taxon>
        <taxon>Basidiomycota</taxon>
        <taxon>Agaricomycotina</taxon>
        <taxon>Agaricomycetes</taxon>
        <taxon>Agaricomycetidae</taxon>
        <taxon>Agaricales</taxon>
        <taxon>Tricholomatineae</taxon>
        <taxon>Lyophyllaceae</taxon>
        <taxon>Sphagnurus</taxon>
    </lineage>
</organism>
<protein>
    <submittedName>
        <fullName evidence="2">Uncharacterized protein</fullName>
    </submittedName>
</protein>
<proteinExistence type="predicted"/>
<feature type="compositionally biased region" description="Basic residues" evidence="1">
    <location>
        <begin position="71"/>
        <end position="83"/>
    </location>
</feature>
<comment type="caution">
    <text evidence="2">The sequence shown here is derived from an EMBL/GenBank/DDBJ whole genome shotgun (WGS) entry which is preliminary data.</text>
</comment>
<reference evidence="2" key="1">
    <citation type="submission" date="2021-02" db="EMBL/GenBank/DDBJ databases">
        <authorList>
            <person name="Nieuwenhuis M."/>
            <person name="Van De Peppel L.J.J."/>
        </authorList>
    </citation>
    <scope>NUCLEOTIDE SEQUENCE</scope>
    <source>
        <strain evidence="2">D49</strain>
    </source>
</reference>